<evidence type="ECO:0000313" key="2">
    <source>
        <dbReference type="EMBL" id="KAK3266476.1"/>
    </source>
</evidence>
<keyword evidence="3" id="KW-1185">Reference proteome</keyword>
<dbReference type="GO" id="GO:0004371">
    <property type="term" value="F:glycerone kinase activity"/>
    <property type="evidence" value="ECO:0007669"/>
    <property type="project" value="InterPro"/>
</dbReference>
<evidence type="ECO:0000313" key="3">
    <source>
        <dbReference type="Proteomes" id="UP001190700"/>
    </source>
</evidence>
<dbReference type="GO" id="GO:0019563">
    <property type="term" value="P:glycerol catabolic process"/>
    <property type="evidence" value="ECO:0007669"/>
    <property type="project" value="TreeGrafter"/>
</dbReference>
<comment type="caution">
    <text evidence="2">The sequence shown here is derived from an EMBL/GenBank/DDBJ whole genome shotgun (WGS) entry which is preliminary data.</text>
</comment>
<dbReference type="Proteomes" id="UP001190700">
    <property type="component" value="Unassembled WGS sequence"/>
</dbReference>
<accession>A0AAE0KZG9</accession>
<dbReference type="InterPro" id="IPR050861">
    <property type="entry name" value="Dihydroxyacetone_Kinase"/>
</dbReference>
<dbReference type="Pfam" id="PF02733">
    <property type="entry name" value="Dak1"/>
    <property type="match status" value="1"/>
</dbReference>
<feature type="domain" description="DhaK" evidence="1">
    <location>
        <begin position="1"/>
        <end position="74"/>
    </location>
</feature>
<protein>
    <recommendedName>
        <fullName evidence="1">DhaK domain-containing protein</fullName>
    </recommendedName>
</protein>
<dbReference type="SUPFAM" id="SSF82549">
    <property type="entry name" value="DAK1/DegV-like"/>
    <property type="match status" value="1"/>
</dbReference>
<dbReference type="PANTHER" id="PTHR28629:SF4">
    <property type="entry name" value="TRIOKINASE_FMN CYCLASE"/>
    <property type="match status" value="1"/>
</dbReference>
<reference evidence="2 3" key="1">
    <citation type="journal article" date="2015" name="Genome Biol. Evol.">
        <title>Comparative Genomics of a Bacterivorous Green Alga Reveals Evolutionary Causalities and Consequences of Phago-Mixotrophic Mode of Nutrition.</title>
        <authorList>
            <person name="Burns J.A."/>
            <person name="Paasch A."/>
            <person name="Narechania A."/>
            <person name="Kim E."/>
        </authorList>
    </citation>
    <scope>NUCLEOTIDE SEQUENCE [LARGE SCALE GENOMIC DNA]</scope>
    <source>
        <strain evidence="2 3">PLY_AMNH</strain>
    </source>
</reference>
<dbReference type="PROSITE" id="PS51481">
    <property type="entry name" value="DHAK"/>
    <property type="match status" value="1"/>
</dbReference>
<dbReference type="EMBL" id="LGRX02013035">
    <property type="protein sequence ID" value="KAK3266476.1"/>
    <property type="molecule type" value="Genomic_DNA"/>
</dbReference>
<dbReference type="Gene3D" id="3.30.1180.20">
    <property type="entry name" value="Dihydroxyacetone kinase, domain 2"/>
    <property type="match status" value="1"/>
</dbReference>
<dbReference type="AlphaFoldDB" id="A0AAE0KZG9"/>
<evidence type="ECO:0000259" key="1">
    <source>
        <dbReference type="PROSITE" id="PS51481"/>
    </source>
</evidence>
<dbReference type="PANTHER" id="PTHR28629">
    <property type="entry name" value="TRIOKINASE/FMN CYCLASE"/>
    <property type="match status" value="1"/>
</dbReference>
<proteinExistence type="predicted"/>
<dbReference type="GO" id="GO:0005829">
    <property type="term" value="C:cytosol"/>
    <property type="evidence" value="ECO:0007669"/>
    <property type="project" value="TreeGrafter"/>
</dbReference>
<name>A0AAE0KZG9_9CHLO</name>
<gene>
    <name evidence="2" type="ORF">CYMTET_24902</name>
</gene>
<organism evidence="2 3">
    <name type="scientific">Cymbomonas tetramitiformis</name>
    <dbReference type="NCBI Taxonomy" id="36881"/>
    <lineage>
        <taxon>Eukaryota</taxon>
        <taxon>Viridiplantae</taxon>
        <taxon>Chlorophyta</taxon>
        <taxon>Pyramimonadophyceae</taxon>
        <taxon>Pyramimonadales</taxon>
        <taxon>Pyramimonadaceae</taxon>
        <taxon>Cymbomonas</taxon>
    </lineage>
</organism>
<sequence length="74" mass="7494">MAAEAVGTMGVALSVCALPGVKPSDRLSSGNMELGLGIHGEPGAETAPIASADEVAARILEKITSYYVPLKVNP</sequence>
<dbReference type="InterPro" id="IPR004006">
    <property type="entry name" value="DhaK_dom"/>
</dbReference>